<dbReference type="Pfam" id="PF00106">
    <property type="entry name" value="adh_short"/>
    <property type="match status" value="1"/>
</dbReference>
<dbReference type="Gene3D" id="3.40.50.720">
    <property type="entry name" value="NAD(P)-binding Rossmann-like Domain"/>
    <property type="match status" value="1"/>
</dbReference>
<dbReference type="PRINTS" id="PR00081">
    <property type="entry name" value="GDHRDH"/>
</dbReference>
<dbReference type="EC" id="1.-.-.-" evidence="4"/>
<dbReference type="Proteomes" id="UP001241110">
    <property type="component" value="Unassembled WGS sequence"/>
</dbReference>
<comment type="similarity">
    <text evidence="1 3">Belongs to the short-chain dehydrogenases/reductases (SDR) family.</text>
</comment>
<evidence type="ECO:0000313" key="5">
    <source>
        <dbReference type="Proteomes" id="UP001241110"/>
    </source>
</evidence>
<organism evidence="4 5">
    <name type="scientific">Xanthocytophaga flava</name>
    <dbReference type="NCBI Taxonomy" id="3048013"/>
    <lineage>
        <taxon>Bacteria</taxon>
        <taxon>Pseudomonadati</taxon>
        <taxon>Bacteroidota</taxon>
        <taxon>Cytophagia</taxon>
        <taxon>Cytophagales</taxon>
        <taxon>Rhodocytophagaceae</taxon>
        <taxon>Xanthocytophaga</taxon>
    </lineage>
</organism>
<name>A0AAE3QRB7_9BACT</name>
<dbReference type="InterPro" id="IPR036291">
    <property type="entry name" value="NAD(P)-bd_dom_sf"/>
</dbReference>
<dbReference type="RefSeq" id="WP_313979883.1">
    <property type="nucleotide sequence ID" value="NZ_JASJOS010000006.1"/>
</dbReference>
<dbReference type="SUPFAM" id="SSF51735">
    <property type="entry name" value="NAD(P)-binding Rossmann-fold domains"/>
    <property type="match status" value="1"/>
</dbReference>
<dbReference type="GO" id="GO:0016020">
    <property type="term" value="C:membrane"/>
    <property type="evidence" value="ECO:0007669"/>
    <property type="project" value="TreeGrafter"/>
</dbReference>
<evidence type="ECO:0000313" key="4">
    <source>
        <dbReference type="EMBL" id="MDJ1481721.1"/>
    </source>
</evidence>
<dbReference type="PANTHER" id="PTHR44196">
    <property type="entry name" value="DEHYDROGENASE/REDUCTASE SDR FAMILY MEMBER 7B"/>
    <property type="match status" value="1"/>
</dbReference>
<accession>A0AAE3QRB7</accession>
<dbReference type="AlphaFoldDB" id="A0AAE3QRB7"/>
<evidence type="ECO:0000256" key="2">
    <source>
        <dbReference type="ARBA" id="ARBA00023002"/>
    </source>
</evidence>
<comment type="caution">
    <text evidence="4">The sequence shown here is derived from an EMBL/GenBank/DDBJ whole genome shotgun (WGS) entry which is preliminary data.</text>
</comment>
<proteinExistence type="inferred from homology"/>
<protein>
    <submittedName>
        <fullName evidence="4">SDR family oxidoreductase</fullName>
        <ecNumber evidence="4">1.-.-.-</ecNumber>
    </submittedName>
</protein>
<reference evidence="4" key="1">
    <citation type="submission" date="2023-05" db="EMBL/GenBank/DDBJ databases">
        <authorList>
            <person name="Zhang X."/>
        </authorList>
    </citation>
    <scope>NUCLEOTIDE SEQUENCE</scope>
    <source>
        <strain evidence="4">YF14B1</strain>
    </source>
</reference>
<dbReference type="EMBL" id="JASJOS010000006">
    <property type="protein sequence ID" value="MDJ1481721.1"/>
    <property type="molecule type" value="Genomic_DNA"/>
</dbReference>
<gene>
    <name evidence="4" type="ORF">QNI16_14570</name>
</gene>
<keyword evidence="2 4" id="KW-0560">Oxidoreductase</keyword>
<evidence type="ECO:0000256" key="3">
    <source>
        <dbReference type="RuleBase" id="RU000363"/>
    </source>
</evidence>
<dbReference type="PIRSF" id="PIRSF000126">
    <property type="entry name" value="11-beta-HSD1"/>
    <property type="match status" value="1"/>
</dbReference>
<dbReference type="InterPro" id="IPR002347">
    <property type="entry name" value="SDR_fam"/>
</dbReference>
<dbReference type="PRINTS" id="PR00080">
    <property type="entry name" value="SDRFAMILY"/>
</dbReference>
<evidence type="ECO:0000256" key="1">
    <source>
        <dbReference type="ARBA" id="ARBA00006484"/>
    </source>
</evidence>
<dbReference type="GO" id="GO:0016491">
    <property type="term" value="F:oxidoreductase activity"/>
    <property type="evidence" value="ECO:0007669"/>
    <property type="project" value="UniProtKB-KW"/>
</dbReference>
<sequence>MQVTLLTGASSGIGKALAHELAAKKHNLVLVARNEQALKQLCEEITAKNGITAHYIVADLSKPDAANFVYAESKKKNLFVNLLINNAGIGSSGEFVHNNLQSELDMLELNNVSLVALCRLFLPHMVANKSGGIINVGSLASFFPSPYMAAYAASKAFVRSFTEALTEECKPYHVQVMLFSPGFTTTNFMNTPANNNSWGKTLTENAYTQTAEQVAIEMIQAWEKKKSFHVSGRINALTVKLISLIPNATIARTFANTKRKKMNL</sequence>
<dbReference type="PANTHER" id="PTHR44196:SF2">
    <property type="entry name" value="SHORT-CHAIN DEHYDROGENASE-RELATED"/>
    <property type="match status" value="1"/>
</dbReference>